<dbReference type="InterPro" id="IPR032508">
    <property type="entry name" value="FecR_C"/>
</dbReference>
<dbReference type="InterPro" id="IPR006860">
    <property type="entry name" value="FecR"/>
</dbReference>
<accession>A0AAX3QP69</accession>
<dbReference type="PANTHER" id="PTHR30273:SF2">
    <property type="entry name" value="PROTEIN FECR"/>
    <property type="match status" value="1"/>
</dbReference>
<keyword evidence="1" id="KW-0812">Transmembrane</keyword>
<dbReference type="Gene3D" id="2.60.120.1440">
    <property type="match status" value="1"/>
</dbReference>
<sequence length="317" mass="36734">MKKEIVDYTEGNTSWDKDEQAVIDLSERLAWQKKVNVDENWKRLHHRIRQEKWKVRIWRFSRTAAAILLLPVLIISGFLFYQLNQLRSMPTEQVELVAAYGVVSKVTLSDGSEVWLNSGSKLVYPRRFQEGTRQVYLSGEAYFKVESDKSHRFDVRTVDGVTVSAYGTEFNVEAYEEDESIKATLAQGAIQVEQTGLRLEQNLRPGEQAVFSKSKKTMDLHNVNLFVETAWKEGQIVFRRTRMEEVAKRLSRHFNVDIQLRDKEIFDYSYSGSFSTETLAEILSLLEQTAPIRCEIIEPEQQENLGFSKRKVVIRPA</sequence>
<reference evidence="4" key="1">
    <citation type="submission" date="2023-03" db="EMBL/GenBank/DDBJ databases">
        <title>Parabacteroides distasonis, a bacteria resistant against UC.</title>
        <authorList>
            <person name="Dai W."/>
        </authorList>
    </citation>
    <scope>NUCLEOTIDE SEQUENCE</scope>
    <source>
        <strain evidence="4">F1-28</strain>
    </source>
</reference>
<protein>
    <submittedName>
        <fullName evidence="4">DUF4974 domain-containing protein</fullName>
    </submittedName>
</protein>
<keyword evidence="1" id="KW-0472">Membrane</keyword>
<name>A0AAX3QP69_PARDI</name>
<proteinExistence type="predicted"/>
<dbReference type="PIRSF" id="PIRSF018266">
    <property type="entry name" value="FecR"/>
    <property type="match status" value="1"/>
</dbReference>
<dbReference type="AlphaFoldDB" id="A0AAX3QP69"/>
<dbReference type="EMBL" id="CP120353">
    <property type="protein sequence ID" value="WET63503.1"/>
    <property type="molecule type" value="Genomic_DNA"/>
</dbReference>
<feature type="transmembrane region" description="Helical" evidence="1">
    <location>
        <begin position="64"/>
        <end position="83"/>
    </location>
</feature>
<evidence type="ECO:0000259" key="2">
    <source>
        <dbReference type="Pfam" id="PF04773"/>
    </source>
</evidence>
<evidence type="ECO:0000313" key="4">
    <source>
        <dbReference type="EMBL" id="WET63503.1"/>
    </source>
</evidence>
<dbReference type="Pfam" id="PF16344">
    <property type="entry name" value="FecR_C"/>
    <property type="match status" value="1"/>
</dbReference>
<dbReference type="Proteomes" id="UP001221009">
    <property type="component" value="Chromosome"/>
</dbReference>
<gene>
    <name evidence="4" type="ORF">P2T59_17610</name>
</gene>
<dbReference type="RefSeq" id="WP_221735050.1">
    <property type="nucleotide sequence ID" value="NZ_CAXVLJ010000009.1"/>
</dbReference>
<keyword evidence="1" id="KW-1133">Transmembrane helix</keyword>
<evidence type="ECO:0000313" key="5">
    <source>
        <dbReference type="Proteomes" id="UP001221009"/>
    </source>
</evidence>
<dbReference type="Pfam" id="PF04773">
    <property type="entry name" value="FecR"/>
    <property type="match status" value="1"/>
</dbReference>
<evidence type="ECO:0000256" key="1">
    <source>
        <dbReference type="SAM" id="Phobius"/>
    </source>
</evidence>
<dbReference type="GO" id="GO:0016989">
    <property type="term" value="F:sigma factor antagonist activity"/>
    <property type="evidence" value="ECO:0007669"/>
    <property type="project" value="TreeGrafter"/>
</dbReference>
<feature type="domain" description="FecR protein" evidence="2">
    <location>
        <begin position="104"/>
        <end position="190"/>
    </location>
</feature>
<feature type="domain" description="Protein FecR C-terminal" evidence="3">
    <location>
        <begin position="236"/>
        <end position="296"/>
    </location>
</feature>
<dbReference type="PANTHER" id="PTHR30273">
    <property type="entry name" value="PERIPLASMIC SIGNAL SENSOR AND SIGMA FACTOR ACTIVATOR FECR-RELATED"/>
    <property type="match status" value="1"/>
</dbReference>
<dbReference type="FunFam" id="2.60.120.1440:FF:000001">
    <property type="entry name" value="Putative anti-sigma factor"/>
    <property type="match status" value="1"/>
</dbReference>
<organism evidence="4 5">
    <name type="scientific">Parabacteroides distasonis</name>
    <dbReference type="NCBI Taxonomy" id="823"/>
    <lineage>
        <taxon>Bacteria</taxon>
        <taxon>Pseudomonadati</taxon>
        <taxon>Bacteroidota</taxon>
        <taxon>Bacteroidia</taxon>
        <taxon>Bacteroidales</taxon>
        <taxon>Tannerellaceae</taxon>
        <taxon>Parabacteroides</taxon>
    </lineage>
</organism>
<evidence type="ECO:0000259" key="3">
    <source>
        <dbReference type="Pfam" id="PF16344"/>
    </source>
</evidence>
<dbReference type="Gene3D" id="3.55.50.30">
    <property type="match status" value="1"/>
</dbReference>
<dbReference type="InterPro" id="IPR012373">
    <property type="entry name" value="Ferrdict_sens_TM"/>
</dbReference>